<keyword evidence="3" id="KW-0808">Transferase</keyword>
<keyword evidence="10" id="KW-1185">Reference proteome</keyword>
<dbReference type="InterPro" id="IPR006162">
    <property type="entry name" value="Ppantetheine_attach_site"/>
</dbReference>
<dbReference type="Pfam" id="PF16197">
    <property type="entry name" value="KAsynt_C_assoc"/>
    <property type="match status" value="1"/>
</dbReference>
<evidence type="ECO:0000256" key="5">
    <source>
        <dbReference type="SAM" id="MobiDB-lite"/>
    </source>
</evidence>
<evidence type="ECO:0000256" key="2">
    <source>
        <dbReference type="ARBA" id="ARBA00022553"/>
    </source>
</evidence>
<name>A0AAD1HPG3_9MYCO</name>
<keyword evidence="1" id="KW-0596">Phosphopantetheine</keyword>
<dbReference type="InterPro" id="IPR049552">
    <property type="entry name" value="PKS_DH_N"/>
</dbReference>
<protein>
    <recommendedName>
        <fullName evidence="11">Beta-ketoacyl-[acyl-carrier-protein] synthase I</fullName>
    </recommendedName>
</protein>
<feature type="domain" description="Carrier" evidence="6">
    <location>
        <begin position="1513"/>
        <end position="1593"/>
    </location>
</feature>
<keyword evidence="2" id="KW-0597">Phosphoprotein</keyword>
<dbReference type="InterPro" id="IPR016039">
    <property type="entry name" value="Thiolase-like"/>
</dbReference>
<dbReference type="InterPro" id="IPR057326">
    <property type="entry name" value="KR_dom"/>
</dbReference>
<dbReference type="InterPro" id="IPR020841">
    <property type="entry name" value="PKS_Beta-ketoAc_synthase_dom"/>
</dbReference>
<dbReference type="InterPro" id="IPR014031">
    <property type="entry name" value="Ketoacyl_synth_C"/>
</dbReference>
<dbReference type="SMART" id="SM00825">
    <property type="entry name" value="PKS_KS"/>
    <property type="match status" value="1"/>
</dbReference>
<dbReference type="SUPFAM" id="SSF51735">
    <property type="entry name" value="NAD(P)-binding Rossmann-fold domains"/>
    <property type="match status" value="1"/>
</dbReference>
<organism evidence="9 10">
    <name type="scientific">Mycolicibacterium aichiense</name>
    <dbReference type="NCBI Taxonomy" id="1799"/>
    <lineage>
        <taxon>Bacteria</taxon>
        <taxon>Bacillati</taxon>
        <taxon>Actinomycetota</taxon>
        <taxon>Actinomycetes</taxon>
        <taxon>Mycobacteriales</taxon>
        <taxon>Mycobacteriaceae</taxon>
        <taxon>Mycolicibacterium</taxon>
    </lineage>
</organism>
<feature type="domain" description="Carrier" evidence="6">
    <location>
        <begin position="1229"/>
        <end position="1309"/>
    </location>
</feature>
<dbReference type="Pfam" id="PF00698">
    <property type="entry name" value="Acyl_transf_1"/>
    <property type="match status" value="1"/>
</dbReference>
<dbReference type="RefSeq" id="WP_147292059.1">
    <property type="nucleotide sequence ID" value="NZ_AP022561.1"/>
</dbReference>
<dbReference type="Gene3D" id="3.30.70.250">
    <property type="entry name" value="Malonyl-CoA ACP transacylase, ACP-binding"/>
    <property type="match status" value="1"/>
</dbReference>
<feature type="region of interest" description="N-terminal hotdog fold" evidence="4">
    <location>
        <begin position="2067"/>
        <end position="2193"/>
    </location>
</feature>
<dbReference type="EMBL" id="AP022561">
    <property type="protein sequence ID" value="BBX09202.1"/>
    <property type="molecule type" value="Genomic_DNA"/>
</dbReference>
<feature type="domain" description="Carrier" evidence="6">
    <location>
        <begin position="1326"/>
        <end position="1403"/>
    </location>
</feature>
<feature type="domain" description="Carrier" evidence="6">
    <location>
        <begin position="1418"/>
        <end position="1495"/>
    </location>
</feature>
<dbReference type="SMART" id="SM00827">
    <property type="entry name" value="PKS_AT"/>
    <property type="match status" value="1"/>
</dbReference>
<dbReference type="Pfam" id="PF02801">
    <property type="entry name" value="Ketoacyl-synt_C"/>
    <property type="match status" value="1"/>
</dbReference>
<dbReference type="GO" id="GO:0016746">
    <property type="term" value="F:acyltransferase activity"/>
    <property type="evidence" value="ECO:0007669"/>
    <property type="project" value="InterPro"/>
</dbReference>
<evidence type="ECO:0000256" key="4">
    <source>
        <dbReference type="PROSITE-ProRule" id="PRU01363"/>
    </source>
</evidence>
<dbReference type="PROSITE" id="PS00012">
    <property type="entry name" value="PHOSPHOPANTETHEINE"/>
    <property type="match status" value="5"/>
</dbReference>
<evidence type="ECO:0000259" key="6">
    <source>
        <dbReference type="PROSITE" id="PS50075"/>
    </source>
</evidence>
<dbReference type="InterPro" id="IPR042104">
    <property type="entry name" value="PKS_dehydratase_sf"/>
</dbReference>
<dbReference type="SUPFAM" id="SSF52151">
    <property type="entry name" value="FabD/lysophospholipase-like"/>
    <property type="match status" value="1"/>
</dbReference>
<feature type="compositionally biased region" description="Low complexity" evidence="5">
    <location>
        <begin position="1600"/>
        <end position="1614"/>
    </location>
</feature>
<dbReference type="InterPro" id="IPR049900">
    <property type="entry name" value="PKS_mFAS_DH"/>
</dbReference>
<dbReference type="InterPro" id="IPR032821">
    <property type="entry name" value="PKS_assoc"/>
</dbReference>
<dbReference type="CDD" id="cd00833">
    <property type="entry name" value="PKS"/>
    <property type="match status" value="1"/>
</dbReference>
<dbReference type="SUPFAM" id="SSF55048">
    <property type="entry name" value="Probable ACP-binding domain of malonyl-CoA ACP transacylase"/>
    <property type="match status" value="1"/>
</dbReference>
<dbReference type="SUPFAM" id="SSF53901">
    <property type="entry name" value="Thiolase-like"/>
    <property type="match status" value="1"/>
</dbReference>
<dbReference type="InterPro" id="IPR014030">
    <property type="entry name" value="Ketoacyl_synth_N"/>
</dbReference>
<dbReference type="KEGG" id="maic:MAIC_40050"/>
<accession>A0AAD1HPG3</accession>
<feature type="region of interest" description="Disordered" evidence="5">
    <location>
        <begin position="932"/>
        <end position="960"/>
    </location>
</feature>
<dbReference type="Gene3D" id="3.40.50.720">
    <property type="entry name" value="NAD(P)-binding Rossmann-like Domain"/>
    <property type="match status" value="1"/>
</dbReference>
<dbReference type="InterPro" id="IPR001227">
    <property type="entry name" value="Ac_transferase_dom_sf"/>
</dbReference>
<sequence length="2348" mass="241630">MTDNTHQPTATPIAVVAMSAIYPGESGLDGFWRTITTGRDAIADVPPSHWLIEDYFDADPKAPDRTYCKRGGFIEAVDFDPVKFGLPPNALPSTDTGQILALVAARQLLDEVQRGGADIDLDRVDVVLGVASTTELVVQMGSRMQRPIWRKALLENGLSESEADEICQDIADHYVPWQESTFPGLLGNVIAGRVANRLNLGGANFVTDAACASSLSALQSALHRLYLHESDVVLTGGVDALNDVMMYMCFSKTPAFSATGDCRPFSEGADGTIIGEGVGMVALKRLADAERDGDQIHAVIRGLGSSSDGRASSVYAPRSEGQAKALRRAYERAGYDPSTVELVEAHGTATKAGDVAEFAGLKSVFTDNSARIALGSVKSQIGHTKAAAGAAGLIKAVLALQHSTLPGTLKVDRPNPAMGIEDSPFYVNAQTRPWVRKGDQPRRAAVSSFGFGGSNFHVTLEEYQGEHRAKRLRTLPSELVVLSAPSEAELQKRASDIAAAARAGESLARIAFDAAEVFDASQHARAGLVATDAESLAAVADRLSIALAGGTVATLKDANIAVGLGPARDGKTAFLFPGQGSQYVGMGGDLALAFPEALAIWDGLQGDLADLPGVVFPEPVFDAAAADAQKKELTAMANAQPAIAATSLAQLALLDLLGVSADAAAGHSFGEVTALAAAGVLPMESLVETARTRGTLMNEAGQGKDGAMLAVSATADDVRALVASQPDNGSLVVANDNAPTQVVLAGHETDIAWAENAAKAKGWTAVRLPVASAFHSPIVASSCAPLTAYLKTLKIGQPNFPVYANATAQQYGEEVATQLGDQVQQLVRFREMIEAMARDGVTRFVEVGPGRVLTGLVGKILGSTPHAAISLDDQKADGLRGWHRGLAALAADGVALDLGALFDHYEEPLQYVPAPKHAVKVGGANLGKPYPPADGKVSITPKRTRVSTPSPAPAAATAPAIEKPAPTVQRMASPAAAAPAPVAQAQAPVIHQQAPVVQQQVEVQAEVIEAPLSGDVWSVIDSIQKETAEQHQRYMDVVTRSHQAFLDMSTQMMAHVVGDPRTTAQTPMVTASVAAPQVVAPAPAPVAVAPAPVPVMPAPVSAAAAAAVTPAPVIAPPVTPAAPVASVTPPAAAAGPAAGDVVLSIVSEKTGYPVDMLGLGMEMEAELGIDSIKQVEILAALQAKFPGAPEIPASELSGLRTLQDVVDTVAGFAAPVAAAVAVAAPVSAGPTVAAGDVVLSIVSEKTGYPVDMLGLGMEMEAELGIDSIKQVEILAALQAKFPGAPEIPASELSGLRTLQDVVDTVAGFAAPVAAAVAVAAPVSAGPAAGDVVLSIVSEKTGYPVDMLGLGMEMEAELGIDSIKQVEILAALQAKFPGAPEIPASELANLRTLQDVVDTVSGFAAPAPTSAAPAASAGPAAGDVVLSIVSEKTGYPVDMLGLGMEMEAELGIDSIKQVEILAALQAKFPGAPEIPASELANLRTLQDVVDTVSGFAAPAPVAVSTAPVAVAAAGPTVDAGDVVLSIVSEKTGYPVDMLGLGMEMEAELGIDSIKQVEILAALQAKFPGAPEIPASELANLRTLQDVVDTVSGFASGGRTEQPTTAPQPAASSSAPVGLSCTEAELRAAPPTGLAMAGLRDGVVYITREDPNFADALHTSLTARGINASTVDEVPAEAGAVISLAALSAARTPEDCVAMHLRAFHAARSVARSSAATRVFVAVQSTGARFVAADVPVGVASLVKTAGWEWPNASVRAIDMESLDAERLAAELLEGGSGIEVALRADGTRLVAVDDIESSVGEGETISVTTGGVVLVTGGARGVTADSALALAKRHGLRLALLGRTPLREVSADEPAGTTAAEIATALAASARARGEQLSLPQARAQAETLLAEREVRATLSTAEQQGTPARYFAASITDRAALDNVLNEVRANFGPIVGVVHGAGVLADKRLEDLDDDGFLKVFSTKLVGAESLLDATSCDDLRFISLFSSIAARAGNPGQAAYASANAALEAIAARESARRNGECVVRAFGWGPWDGGMVDATLKSRFLAGGVGVIPIDEGAQFFADHALCRSSATAVVVAAPAEPRLRAAHLEWDVSAEKLPVLTDHQVRGKVVVPVVIALDAILRAARGLVADTCPVVRDFQVLSGVTFAEGEKQTLRIDFEPVGSEYAVSVSDAQGRARYRATVDTAAIAAPQLSVPPVSGSAWPVNVDEAYAGPLFHGPQFTVVERLDTFGAAGGSADLKSLDALGWPQNGWAIDAAGVDGGLQLGIVWAASQGRPLVLPIRIARVVLHRAFGEGSIGRCRLAAHPVNDKRVDFDIAYETSDGALIATLEGVEFYAAGGAADTPA</sequence>
<feature type="active site" description="Proton donor; for dehydratase activity" evidence="4">
    <location>
        <position position="2263"/>
    </location>
</feature>
<evidence type="ECO:0000256" key="3">
    <source>
        <dbReference type="ARBA" id="ARBA00022679"/>
    </source>
</evidence>
<dbReference type="Pfam" id="PF21089">
    <property type="entry name" value="PKS_DH_N"/>
    <property type="match status" value="1"/>
</dbReference>
<reference evidence="9 10" key="1">
    <citation type="journal article" date="2019" name="Emerg. Microbes Infect.">
        <title>Comprehensive subspecies identification of 175 nontuberculous mycobacteria species based on 7547 genomic profiles.</title>
        <authorList>
            <person name="Matsumoto Y."/>
            <person name="Kinjo T."/>
            <person name="Motooka D."/>
            <person name="Nabeya D."/>
            <person name="Jung N."/>
            <person name="Uechi K."/>
            <person name="Horii T."/>
            <person name="Iida T."/>
            <person name="Fujita J."/>
            <person name="Nakamura S."/>
        </authorList>
    </citation>
    <scope>NUCLEOTIDE SEQUENCE [LARGE SCALE GENOMIC DNA]</scope>
    <source>
        <strain evidence="9 10">JCM 6376</strain>
    </source>
</reference>
<feature type="region of interest" description="Disordered" evidence="5">
    <location>
        <begin position="1592"/>
        <end position="1615"/>
    </location>
</feature>
<feature type="domain" description="Carrier" evidence="6">
    <location>
        <begin position="1136"/>
        <end position="1213"/>
    </location>
</feature>
<proteinExistence type="predicted"/>
<dbReference type="InterPro" id="IPR009081">
    <property type="entry name" value="PP-bd_ACP"/>
</dbReference>
<feature type="domain" description="PKS/mFAS DH" evidence="8">
    <location>
        <begin position="2067"/>
        <end position="2346"/>
    </location>
</feature>
<dbReference type="PANTHER" id="PTHR43074">
    <property type="entry name" value="OMEGA-3 POLYUNSATURATED FATTY ACID SYNTHASE PFAB-RELATED"/>
    <property type="match status" value="1"/>
</dbReference>
<feature type="active site" description="Proton acceptor; for dehydratase activity" evidence="4">
    <location>
        <position position="2107"/>
    </location>
</feature>
<dbReference type="Pfam" id="PF08659">
    <property type="entry name" value="KR"/>
    <property type="match status" value="1"/>
</dbReference>
<dbReference type="PROSITE" id="PS52019">
    <property type="entry name" value="PKS_MFAS_DH"/>
    <property type="match status" value="1"/>
</dbReference>
<dbReference type="Gene3D" id="3.10.129.110">
    <property type="entry name" value="Polyketide synthase dehydratase"/>
    <property type="match status" value="1"/>
</dbReference>
<gene>
    <name evidence="9" type="ORF">MAIC_40050</name>
</gene>
<feature type="domain" description="Ketosynthase family 3 (KS3)" evidence="7">
    <location>
        <begin position="10"/>
        <end position="462"/>
    </location>
</feature>
<dbReference type="InterPro" id="IPR014043">
    <property type="entry name" value="Acyl_transferase_dom"/>
</dbReference>
<dbReference type="PROSITE" id="PS52004">
    <property type="entry name" value="KS3_2"/>
    <property type="match status" value="1"/>
</dbReference>
<evidence type="ECO:0000256" key="1">
    <source>
        <dbReference type="ARBA" id="ARBA00022450"/>
    </source>
</evidence>
<dbReference type="Gene3D" id="1.10.1200.10">
    <property type="entry name" value="ACP-like"/>
    <property type="match status" value="5"/>
</dbReference>
<evidence type="ECO:0000313" key="10">
    <source>
        <dbReference type="Proteomes" id="UP000467327"/>
    </source>
</evidence>
<dbReference type="PANTHER" id="PTHR43074:SF1">
    <property type="entry name" value="BETA-KETOACYL SYNTHASE FAMILY PROTEIN-RELATED"/>
    <property type="match status" value="1"/>
</dbReference>
<dbReference type="Proteomes" id="UP000467327">
    <property type="component" value="Chromosome"/>
</dbReference>
<dbReference type="SUPFAM" id="SSF47336">
    <property type="entry name" value="ACP-like"/>
    <property type="match status" value="5"/>
</dbReference>
<evidence type="ECO:0000259" key="7">
    <source>
        <dbReference type="PROSITE" id="PS52004"/>
    </source>
</evidence>
<evidence type="ECO:0000313" key="9">
    <source>
        <dbReference type="EMBL" id="BBX09202.1"/>
    </source>
</evidence>
<dbReference type="InterPro" id="IPR013968">
    <property type="entry name" value="PKS_KR"/>
</dbReference>
<dbReference type="InterPro" id="IPR036736">
    <property type="entry name" value="ACP-like_sf"/>
</dbReference>
<dbReference type="Pfam" id="PF00550">
    <property type="entry name" value="PP-binding"/>
    <property type="match status" value="5"/>
</dbReference>
<dbReference type="InterPro" id="IPR052568">
    <property type="entry name" value="PKS-FAS_Synthase"/>
</dbReference>
<dbReference type="PROSITE" id="PS50075">
    <property type="entry name" value="CARRIER"/>
    <property type="match status" value="5"/>
</dbReference>
<dbReference type="SMART" id="SM00822">
    <property type="entry name" value="PKS_KR"/>
    <property type="match status" value="1"/>
</dbReference>
<dbReference type="InterPro" id="IPR016036">
    <property type="entry name" value="Malonyl_transacylase_ACP-bd"/>
</dbReference>
<evidence type="ECO:0008006" key="11">
    <source>
        <dbReference type="Google" id="ProtNLM"/>
    </source>
</evidence>
<dbReference type="InterPro" id="IPR016035">
    <property type="entry name" value="Acyl_Trfase/lysoPLipase"/>
</dbReference>
<dbReference type="Gene3D" id="3.40.47.10">
    <property type="match status" value="1"/>
</dbReference>
<evidence type="ECO:0000259" key="8">
    <source>
        <dbReference type="PROSITE" id="PS52019"/>
    </source>
</evidence>
<dbReference type="Pfam" id="PF00109">
    <property type="entry name" value="ketoacyl-synt"/>
    <property type="match status" value="1"/>
</dbReference>
<feature type="region of interest" description="C-terminal hotdog fold" evidence="4">
    <location>
        <begin position="2205"/>
        <end position="2346"/>
    </location>
</feature>
<dbReference type="InterPro" id="IPR036291">
    <property type="entry name" value="NAD(P)-bd_dom_sf"/>
</dbReference>
<dbReference type="Gene3D" id="3.40.366.10">
    <property type="entry name" value="Malonyl-Coenzyme A Acyl Carrier Protein, domain 2"/>
    <property type="match status" value="1"/>
</dbReference>